<evidence type="ECO:0000256" key="1">
    <source>
        <dbReference type="ARBA" id="ARBA00006295"/>
    </source>
</evidence>
<dbReference type="Gene3D" id="3.90.1530.30">
    <property type="match status" value="1"/>
</dbReference>
<dbReference type="CDD" id="cd16393">
    <property type="entry name" value="SPO0J_N"/>
    <property type="match status" value="1"/>
</dbReference>
<dbReference type="STRING" id="695939.SAMN00790413_05640"/>
<protein>
    <submittedName>
        <fullName evidence="4">Chromosome partitioning protein, ParB family</fullName>
    </submittedName>
</protein>
<evidence type="ECO:0000256" key="2">
    <source>
        <dbReference type="ARBA" id="ARBA00023125"/>
    </source>
</evidence>
<dbReference type="GO" id="GO:0003677">
    <property type="term" value="F:DNA binding"/>
    <property type="evidence" value="ECO:0007669"/>
    <property type="project" value="UniProtKB-KW"/>
</dbReference>
<comment type="similarity">
    <text evidence="1">Belongs to the ParB family.</text>
</comment>
<dbReference type="PANTHER" id="PTHR33375:SF7">
    <property type="entry name" value="CHROMOSOME 2-PARTITIONING PROTEIN PARB-RELATED"/>
    <property type="match status" value="1"/>
</dbReference>
<dbReference type="Gene3D" id="1.10.10.2830">
    <property type="match status" value="1"/>
</dbReference>
<dbReference type="AlphaFoldDB" id="A0A1W1UDA4"/>
<dbReference type="InterPro" id="IPR050336">
    <property type="entry name" value="Chromosome_partition/occlusion"/>
</dbReference>
<dbReference type="GO" id="GO:0007059">
    <property type="term" value="P:chromosome segregation"/>
    <property type="evidence" value="ECO:0007669"/>
    <property type="project" value="TreeGrafter"/>
</dbReference>
<dbReference type="NCBIfam" id="TIGR00180">
    <property type="entry name" value="parB_part"/>
    <property type="match status" value="1"/>
</dbReference>
<dbReference type="OrthoDB" id="61260at2"/>
<dbReference type="PANTHER" id="PTHR33375">
    <property type="entry name" value="CHROMOSOME-PARTITIONING PROTEIN PARB-RELATED"/>
    <property type="match status" value="1"/>
</dbReference>
<keyword evidence="5" id="KW-1185">Reference proteome</keyword>
<keyword evidence="2" id="KW-0238">DNA-binding</keyword>
<organism evidence="4 5">
    <name type="scientific">Deinococcus hopiensis KR-140</name>
    <dbReference type="NCBI Taxonomy" id="695939"/>
    <lineage>
        <taxon>Bacteria</taxon>
        <taxon>Thermotogati</taxon>
        <taxon>Deinococcota</taxon>
        <taxon>Deinococci</taxon>
        <taxon>Deinococcales</taxon>
        <taxon>Deinococcaceae</taxon>
        <taxon>Deinococcus</taxon>
    </lineage>
</organism>
<gene>
    <name evidence="4" type="ORF">SAMN00790413_05640</name>
</gene>
<dbReference type="GO" id="GO:0005694">
    <property type="term" value="C:chromosome"/>
    <property type="evidence" value="ECO:0007669"/>
    <property type="project" value="TreeGrafter"/>
</dbReference>
<dbReference type="RefSeq" id="WP_084045306.1">
    <property type="nucleotide sequence ID" value="NZ_FWWU01000003.1"/>
</dbReference>
<dbReference type="FunFam" id="3.90.1530.30:FF:000001">
    <property type="entry name" value="Chromosome partitioning protein ParB"/>
    <property type="match status" value="1"/>
</dbReference>
<proteinExistence type="inferred from homology"/>
<dbReference type="Pfam" id="PF02195">
    <property type="entry name" value="ParB_N"/>
    <property type="match status" value="1"/>
</dbReference>
<name>A0A1W1UDA4_9DEIO</name>
<dbReference type="SUPFAM" id="SSF109709">
    <property type="entry name" value="KorB DNA-binding domain-like"/>
    <property type="match status" value="1"/>
</dbReference>
<dbReference type="InterPro" id="IPR003115">
    <property type="entry name" value="ParB_N"/>
</dbReference>
<reference evidence="4 5" key="1">
    <citation type="submission" date="2017-04" db="EMBL/GenBank/DDBJ databases">
        <authorList>
            <person name="Afonso C.L."/>
            <person name="Miller P.J."/>
            <person name="Scott M.A."/>
            <person name="Spackman E."/>
            <person name="Goraichik I."/>
            <person name="Dimitrov K.M."/>
            <person name="Suarez D.L."/>
            <person name="Swayne D.E."/>
        </authorList>
    </citation>
    <scope>NUCLEOTIDE SEQUENCE [LARGE SCALE GENOMIC DNA]</scope>
    <source>
        <strain evidence="4 5">KR-140</strain>
    </source>
</reference>
<dbReference type="SUPFAM" id="SSF110849">
    <property type="entry name" value="ParB/Sulfiredoxin"/>
    <property type="match status" value="1"/>
</dbReference>
<dbReference type="Proteomes" id="UP000192582">
    <property type="component" value="Unassembled WGS sequence"/>
</dbReference>
<evidence type="ECO:0000313" key="4">
    <source>
        <dbReference type="EMBL" id="SMB78801.1"/>
    </source>
</evidence>
<dbReference type="SMART" id="SM00470">
    <property type="entry name" value="ParB"/>
    <property type="match status" value="1"/>
</dbReference>
<dbReference type="EMBL" id="FWWU01000003">
    <property type="protein sequence ID" value="SMB78801.1"/>
    <property type="molecule type" value="Genomic_DNA"/>
</dbReference>
<evidence type="ECO:0000313" key="5">
    <source>
        <dbReference type="Proteomes" id="UP000192582"/>
    </source>
</evidence>
<dbReference type="InterPro" id="IPR004437">
    <property type="entry name" value="ParB/RepB/Spo0J"/>
</dbReference>
<sequence length="307" mass="33940">MAKRRFDAAGTLDALLGPAGAGELISREGLRLLKVSELSPTPHQPRSSFPEEGLAELAESIRQNGVLQPLLVRQLGKRYEIVAGERRWRAAQLAGVDVLPVYLRELDDQQAAAASAMENLMREDLNPVEEVEAKRRIAALTLGVPEEQVLGRLRVLLDRPEEDADGVAQLDAAFLRLGGEKWQSFLRNKARILNLPADVKQAIREGLDYRKALVIGSVEDQQGRAALLQKAAQGATVQGLRDALRSAVPDREQQWRAVSRALGQKRRLERLDAKQLARVDRLLTELSQILDQEEPKKPRGSKAAQAS</sequence>
<feature type="domain" description="ParB-like N-terminal" evidence="3">
    <location>
        <begin position="31"/>
        <end position="120"/>
    </location>
</feature>
<dbReference type="InterPro" id="IPR036086">
    <property type="entry name" value="ParB/Sulfiredoxin_sf"/>
</dbReference>
<accession>A0A1W1UDA4</accession>
<evidence type="ECO:0000259" key="3">
    <source>
        <dbReference type="SMART" id="SM00470"/>
    </source>
</evidence>